<evidence type="ECO:0000313" key="2">
    <source>
        <dbReference type="Proteomes" id="UP001620339"/>
    </source>
</evidence>
<name>A0ABW8J869_9GAMM</name>
<dbReference type="RefSeq" id="WP_404615178.1">
    <property type="nucleotide sequence ID" value="NZ_JADIKK010000008.1"/>
</dbReference>
<accession>A0ABW8J869</accession>
<proteinExistence type="predicted"/>
<dbReference type="Proteomes" id="UP001620339">
    <property type="component" value="Unassembled WGS sequence"/>
</dbReference>
<gene>
    <name evidence="1" type="ORF">ISP25_15505</name>
</gene>
<protein>
    <submittedName>
        <fullName evidence="1">Uncharacterized protein</fullName>
    </submittedName>
</protein>
<comment type="caution">
    <text evidence="1">The sequence shown here is derived from an EMBL/GenBank/DDBJ whole genome shotgun (WGS) entry which is preliminary data.</text>
</comment>
<organism evidence="1 2">
    <name type="scientific">Rhodanobacter hydrolyticus</name>
    <dbReference type="NCBI Taxonomy" id="2250595"/>
    <lineage>
        <taxon>Bacteria</taxon>
        <taxon>Pseudomonadati</taxon>
        <taxon>Pseudomonadota</taxon>
        <taxon>Gammaproteobacteria</taxon>
        <taxon>Lysobacterales</taxon>
        <taxon>Rhodanobacteraceae</taxon>
        <taxon>Rhodanobacter</taxon>
    </lineage>
</organism>
<keyword evidence="2" id="KW-1185">Reference proteome</keyword>
<evidence type="ECO:0000313" key="1">
    <source>
        <dbReference type="EMBL" id="MFK2878481.1"/>
    </source>
</evidence>
<dbReference type="EMBL" id="JADIKK010000008">
    <property type="protein sequence ID" value="MFK2878481.1"/>
    <property type="molecule type" value="Genomic_DNA"/>
</dbReference>
<sequence length="144" mass="15961">MALSIEFEEPSLGAPCECCGNRTVHLIRFVSNDGDAHAVYYVRFTEGLPETPAVAAVSLGDWEEGSTPSQRTAFALELRADGVRVCNADESPWHETNILGRMLDRDEALAHPLIKEVFHITDHIYLEDSSFMAHMNRQPSSDAS</sequence>
<reference evidence="1 2" key="1">
    <citation type="submission" date="2020-10" db="EMBL/GenBank/DDBJ databases">
        <title>Phylogeny of dyella-like bacteria.</title>
        <authorList>
            <person name="Fu J."/>
        </authorList>
    </citation>
    <scope>NUCLEOTIDE SEQUENCE [LARGE SCALE GENOMIC DNA]</scope>
    <source>
        <strain evidence="1 2">KACC 19113</strain>
    </source>
</reference>